<dbReference type="PANTHER" id="PTHR48047">
    <property type="entry name" value="GLYCOSYLTRANSFERASE"/>
    <property type="match status" value="1"/>
</dbReference>
<dbReference type="PANTHER" id="PTHR48047:SF218">
    <property type="entry name" value="GLYCOSYLTRANSFERASE"/>
    <property type="match status" value="1"/>
</dbReference>
<evidence type="ECO:0000259" key="7">
    <source>
        <dbReference type="Pfam" id="PF26168"/>
    </source>
</evidence>
<dbReference type="GO" id="GO:0016138">
    <property type="term" value="P:glycoside biosynthetic process"/>
    <property type="evidence" value="ECO:0007669"/>
    <property type="project" value="UniProtKB-ARBA"/>
</dbReference>
<evidence type="ECO:0000256" key="5">
    <source>
        <dbReference type="RuleBase" id="RU003718"/>
    </source>
</evidence>
<keyword evidence="4" id="KW-0284">Flavonoid biosynthesis</keyword>
<dbReference type="GO" id="GO:0035251">
    <property type="term" value="F:UDP-glucosyltransferase activity"/>
    <property type="evidence" value="ECO:0007669"/>
    <property type="project" value="TreeGrafter"/>
</dbReference>
<organism evidence="8 9">
    <name type="scientific">Rhododendron simsii</name>
    <name type="common">Sims's rhododendron</name>
    <dbReference type="NCBI Taxonomy" id="118357"/>
    <lineage>
        <taxon>Eukaryota</taxon>
        <taxon>Viridiplantae</taxon>
        <taxon>Streptophyta</taxon>
        <taxon>Embryophyta</taxon>
        <taxon>Tracheophyta</taxon>
        <taxon>Spermatophyta</taxon>
        <taxon>Magnoliopsida</taxon>
        <taxon>eudicotyledons</taxon>
        <taxon>Gunneridae</taxon>
        <taxon>Pentapetalae</taxon>
        <taxon>asterids</taxon>
        <taxon>Ericales</taxon>
        <taxon>Ericaceae</taxon>
        <taxon>Ericoideae</taxon>
        <taxon>Rhodoreae</taxon>
        <taxon>Rhododendron</taxon>
    </lineage>
</organism>
<dbReference type="PROSITE" id="PS00375">
    <property type="entry name" value="UDPGT"/>
    <property type="match status" value="1"/>
</dbReference>
<dbReference type="CDD" id="cd03784">
    <property type="entry name" value="GT1_Gtf-like"/>
    <property type="match status" value="1"/>
</dbReference>
<accession>A0A834GJI5</accession>
<dbReference type="OrthoDB" id="5835829at2759"/>
<gene>
    <name evidence="8" type="ORF">RHSIM_Rhsim08G0248300</name>
</gene>
<dbReference type="InterPro" id="IPR058980">
    <property type="entry name" value="Glyco_transf_N"/>
</dbReference>
<evidence type="ECO:0000256" key="2">
    <source>
        <dbReference type="ARBA" id="ARBA00022676"/>
    </source>
</evidence>
<evidence type="ECO:0000313" key="8">
    <source>
        <dbReference type="EMBL" id="KAF7135538.1"/>
    </source>
</evidence>
<dbReference type="AlphaFoldDB" id="A0A834GJI5"/>
<dbReference type="Proteomes" id="UP000626092">
    <property type="component" value="Unassembled WGS sequence"/>
</dbReference>
<dbReference type="FunFam" id="3.40.50.2000:FF:000060">
    <property type="entry name" value="Glycosyltransferase"/>
    <property type="match status" value="1"/>
</dbReference>
<evidence type="ECO:0000256" key="4">
    <source>
        <dbReference type="ARBA" id="ARBA00023241"/>
    </source>
</evidence>
<comment type="similarity">
    <text evidence="1 5">Belongs to the UDP-glycosyltransferase family.</text>
</comment>
<keyword evidence="2 5" id="KW-0328">Glycosyltransferase</keyword>
<dbReference type="InterPro" id="IPR035595">
    <property type="entry name" value="UDP_glycos_trans_CS"/>
</dbReference>
<evidence type="ECO:0000256" key="3">
    <source>
        <dbReference type="ARBA" id="ARBA00022679"/>
    </source>
</evidence>
<dbReference type="Pfam" id="PF26168">
    <property type="entry name" value="Glyco_transf_N"/>
    <property type="match status" value="1"/>
</dbReference>
<protein>
    <recommendedName>
        <fullName evidence="6">Glycosyltransferase</fullName>
        <ecNumber evidence="6">2.4.1.-</ecNumber>
    </recommendedName>
</protein>
<dbReference type="InterPro" id="IPR002213">
    <property type="entry name" value="UDP_glucos_trans"/>
</dbReference>
<dbReference type="Gene3D" id="3.40.50.2000">
    <property type="entry name" value="Glycogen Phosphorylase B"/>
    <property type="match status" value="2"/>
</dbReference>
<name>A0A834GJI5_RHOSS</name>
<evidence type="ECO:0000256" key="1">
    <source>
        <dbReference type="ARBA" id="ARBA00009995"/>
    </source>
</evidence>
<keyword evidence="9" id="KW-1185">Reference proteome</keyword>
<evidence type="ECO:0000256" key="6">
    <source>
        <dbReference type="RuleBase" id="RU362057"/>
    </source>
</evidence>
<keyword evidence="3 5" id="KW-0808">Transferase</keyword>
<dbReference type="EMBL" id="WJXA01000008">
    <property type="protein sequence ID" value="KAF7135538.1"/>
    <property type="molecule type" value="Genomic_DNA"/>
</dbReference>
<sequence>MDSAMPPHVVIFPMMAHGHTMPLLDLSKALCRRGLRVTIITTPLNVPDITSKVSKHPQISLRVLSFPRVPDLPEGCENTAHLPSPSLILSFFKATKILKQPFEGVLREMFEARCLPICVISDFFLEWTLDSCGLFGISRLASHGMGALPMAVLKAMHMQGLSSIRAMSNSDHVKFSQLDLPFAFMKGDLPYSLQIGEYLATLESCLENKANAWCVGPLLLVNNQVETGGNDIKNQSCPHIAWLDKQPVRNVVIYVSFGTQSHVSDAQMDMKLQWGWRWPDQPFIWVVRSMKWSPPEGWEERVNERGLVARDWVDQRSILAHPSTGGFLTHCGWNSVLESLSVGVPLLAWPMGAEQGLNAKYVAEGMGAGILVPQERKRMETKEIKVIGRDVICDGVKELMVGKRGRRARERAQELAVMARQAVEKGGSSDRKLDELIESLTRNKIGV</sequence>
<feature type="domain" description="Glycosyltransferase N-terminal" evidence="7">
    <location>
        <begin position="9"/>
        <end position="130"/>
    </location>
</feature>
<dbReference type="Pfam" id="PF00201">
    <property type="entry name" value="UDPGT"/>
    <property type="match status" value="1"/>
</dbReference>
<dbReference type="EC" id="2.4.1.-" evidence="6"/>
<dbReference type="SUPFAM" id="SSF53756">
    <property type="entry name" value="UDP-Glycosyltransferase/glycogen phosphorylase"/>
    <property type="match status" value="1"/>
</dbReference>
<dbReference type="GO" id="GO:0009813">
    <property type="term" value="P:flavonoid biosynthetic process"/>
    <property type="evidence" value="ECO:0007669"/>
    <property type="project" value="UniProtKB-KW"/>
</dbReference>
<reference evidence="8" key="1">
    <citation type="submission" date="2019-11" db="EMBL/GenBank/DDBJ databases">
        <authorList>
            <person name="Liu Y."/>
            <person name="Hou J."/>
            <person name="Li T.-Q."/>
            <person name="Guan C.-H."/>
            <person name="Wu X."/>
            <person name="Wu H.-Z."/>
            <person name="Ling F."/>
            <person name="Zhang R."/>
            <person name="Shi X.-G."/>
            <person name="Ren J.-P."/>
            <person name="Chen E.-F."/>
            <person name="Sun J.-M."/>
        </authorList>
    </citation>
    <scope>NUCLEOTIDE SEQUENCE</scope>
    <source>
        <strain evidence="8">Adult_tree_wgs_1</strain>
        <tissue evidence="8">Leaves</tissue>
    </source>
</reference>
<evidence type="ECO:0000313" key="9">
    <source>
        <dbReference type="Proteomes" id="UP000626092"/>
    </source>
</evidence>
<proteinExistence type="inferred from homology"/>
<comment type="caution">
    <text evidence="8">The sequence shown here is derived from an EMBL/GenBank/DDBJ whole genome shotgun (WGS) entry which is preliminary data.</text>
</comment>